<dbReference type="EMBL" id="AK370835">
    <property type="protein sequence ID" value="BAK02033.1"/>
    <property type="molecule type" value="mRNA"/>
</dbReference>
<evidence type="ECO:0000256" key="1">
    <source>
        <dbReference type="SAM" id="Phobius"/>
    </source>
</evidence>
<evidence type="ECO:0000313" key="2">
    <source>
        <dbReference type="EMBL" id="BAK02033.1"/>
    </source>
</evidence>
<protein>
    <submittedName>
        <fullName evidence="2">Predicted protein</fullName>
    </submittedName>
</protein>
<reference evidence="2" key="1">
    <citation type="journal article" date="2011" name="Plant Physiol.">
        <title>Comprehensive sequence analysis of 24,783 barley full-length cDNAs derived from 12 clone libraries.</title>
        <authorList>
            <person name="Matsumoto T."/>
            <person name="Tanaka T."/>
            <person name="Sakai H."/>
            <person name="Amano N."/>
            <person name="Kanamori H."/>
            <person name="Kurita K."/>
            <person name="Kikuta A."/>
            <person name="Kamiya K."/>
            <person name="Yamamoto M."/>
            <person name="Ikawa H."/>
            <person name="Fujii N."/>
            <person name="Hori K."/>
            <person name="Itoh T."/>
            <person name="Sato K."/>
        </authorList>
    </citation>
    <scope>NUCLEOTIDE SEQUENCE</scope>
    <source>
        <tissue evidence="2">Shoot and root</tissue>
    </source>
</reference>
<organism evidence="2">
    <name type="scientific">Hordeum vulgare subsp. vulgare</name>
    <name type="common">Domesticated barley</name>
    <dbReference type="NCBI Taxonomy" id="112509"/>
    <lineage>
        <taxon>Eukaryota</taxon>
        <taxon>Viridiplantae</taxon>
        <taxon>Streptophyta</taxon>
        <taxon>Embryophyta</taxon>
        <taxon>Tracheophyta</taxon>
        <taxon>Spermatophyta</taxon>
        <taxon>Magnoliopsida</taxon>
        <taxon>Liliopsida</taxon>
        <taxon>Poales</taxon>
        <taxon>Poaceae</taxon>
        <taxon>BOP clade</taxon>
        <taxon>Pooideae</taxon>
        <taxon>Triticodae</taxon>
        <taxon>Triticeae</taxon>
        <taxon>Hordeinae</taxon>
        <taxon>Hordeum</taxon>
    </lineage>
</organism>
<sequence length="78" mass="8868">MVVEMEMEMEMDGGRHGQVQVQVQAAAQCCVWRRGQISSLPILSSPLFFSFLFFSFSHLLVFSKSDANKSWDPVLINK</sequence>
<feature type="transmembrane region" description="Helical" evidence="1">
    <location>
        <begin position="42"/>
        <end position="62"/>
    </location>
</feature>
<proteinExistence type="evidence at transcript level"/>
<name>F2E3W1_HORVV</name>
<keyword evidence="1" id="KW-0472">Membrane</keyword>
<keyword evidence="1" id="KW-1133">Transmembrane helix</keyword>
<dbReference type="AlphaFoldDB" id="F2E3W1"/>
<accession>F2E3W1</accession>
<keyword evidence="1" id="KW-0812">Transmembrane</keyword>